<dbReference type="OrthoDB" id="2094832at2759"/>
<sequence>MPSEIENQEYSEPAYTKSVDRAKFPFYHPNIDEKLVPETRELLEKYSHIPPEQQSQHVHRVRDLAWDIRAYPCTGVGAWLVPQLCRNPVYPDILKRVQAGETLMDVGCFVGHDLRRLVYDGAPSDKLYAVDIISHWDVGYEMFRDRGRFEAHFIEADIVSQSGKLTQLKGQIDIISITQVIHQWDWDGQINCCKQLTGFTKGPGSMIVGNQIGNPKAQEVTLKSLVVPMYRHNPESFAKLWDQVGSETGTKWETQAWIRTFEEMSFGAQDGAWMEPGVSLIEFVAQRIE</sequence>
<dbReference type="Gene3D" id="3.40.50.150">
    <property type="entry name" value="Vaccinia Virus protein VP39"/>
    <property type="match status" value="1"/>
</dbReference>
<accession>A0A1D9Q0D7</accession>
<dbReference type="SUPFAM" id="SSF53335">
    <property type="entry name" value="S-adenosyl-L-methionine-dependent methyltransferases"/>
    <property type="match status" value="1"/>
</dbReference>
<protein>
    <recommendedName>
        <fullName evidence="3">Methyltransferase domain-containing protein</fullName>
    </recommendedName>
</protein>
<dbReference type="PANTHER" id="PTHR35897:SF2">
    <property type="entry name" value="METHYLTRANSFERASE DOMAIN-CONTAINING PROTEIN"/>
    <property type="match status" value="1"/>
</dbReference>
<evidence type="ECO:0008006" key="3">
    <source>
        <dbReference type="Google" id="ProtNLM"/>
    </source>
</evidence>
<reference evidence="2" key="1">
    <citation type="journal article" date="2017" name="Genome Biol. Evol.">
        <title>The complete genome sequence of the phytopathogenic fungus Sclerotinia sclerotiorum reveals insights into the genome architecture of broad host range pathogens.</title>
        <authorList>
            <person name="Derbyshire M."/>
            <person name="Denton-Giles M."/>
            <person name="Hegedus D."/>
            <person name="Seifbarghy S."/>
            <person name="Rollins J."/>
            <person name="van Kan J."/>
            <person name="Seidl M.F."/>
            <person name="Faino L."/>
            <person name="Mbengue M."/>
            <person name="Navaud O."/>
            <person name="Raffaele S."/>
            <person name="Hammond-Kosack K."/>
            <person name="Heard S."/>
            <person name="Oliver R."/>
        </authorList>
    </citation>
    <scope>NUCLEOTIDE SEQUENCE [LARGE SCALE GENOMIC DNA]</scope>
    <source>
        <strain evidence="2">ATCC 18683 / 1980 / Ss-1</strain>
    </source>
</reference>
<evidence type="ECO:0000313" key="1">
    <source>
        <dbReference type="EMBL" id="APA08411.1"/>
    </source>
</evidence>
<dbReference type="PANTHER" id="PTHR35897">
    <property type="entry name" value="METHYLTRANSFERASE AUSD"/>
    <property type="match status" value="1"/>
</dbReference>
<gene>
    <name evidence="1" type="ORF">sscle_03g031810</name>
</gene>
<evidence type="ECO:0000313" key="2">
    <source>
        <dbReference type="Proteomes" id="UP000177798"/>
    </source>
</evidence>
<dbReference type="EMBL" id="CP017816">
    <property type="protein sequence ID" value="APA08411.1"/>
    <property type="molecule type" value="Genomic_DNA"/>
</dbReference>
<dbReference type="AlphaFoldDB" id="A0A1D9Q0D7"/>
<name>A0A1D9Q0D7_SCLS1</name>
<dbReference type="InterPro" id="IPR051654">
    <property type="entry name" value="Meroterpenoid_MTases"/>
</dbReference>
<dbReference type="InterPro" id="IPR029063">
    <property type="entry name" value="SAM-dependent_MTases_sf"/>
</dbReference>
<proteinExistence type="predicted"/>
<dbReference type="Proteomes" id="UP000177798">
    <property type="component" value="Chromosome 3"/>
</dbReference>
<organism evidence="1 2">
    <name type="scientific">Sclerotinia sclerotiorum (strain ATCC 18683 / 1980 / Ss-1)</name>
    <name type="common">White mold</name>
    <name type="synonym">Whetzelinia sclerotiorum</name>
    <dbReference type="NCBI Taxonomy" id="665079"/>
    <lineage>
        <taxon>Eukaryota</taxon>
        <taxon>Fungi</taxon>
        <taxon>Dikarya</taxon>
        <taxon>Ascomycota</taxon>
        <taxon>Pezizomycotina</taxon>
        <taxon>Leotiomycetes</taxon>
        <taxon>Helotiales</taxon>
        <taxon>Sclerotiniaceae</taxon>
        <taxon>Sclerotinia</taxon>
    </lineage>
</organism>
<dbReference type="VEuPathDB" id="FungiDB:sscle_03g031810"/>